<dbReference type="Proteomes" id="UP001517388">
    <property type="component" value="Unassembled WGS sequence"/>
</dbReference>
<evidence type="ECO:0000313" key="1">
    <source>
        <dbReference type="EMBL" id="MTJ42502.1"/>
    </source>
</evidence>
<proteinExistence type="predicted"/>
<comment type="caution">
    <text evidence="1">The sequence shown here is derived from an EMBL/GenBank/DDBJ whole genome shotgun (WGS) entry which is preliminary data.</text>
</comment>
<sequence>MVFYKFYFSIMQMNYPVLYDTQRIKFDKLRSNEDILYLFKQIFNRDFDDNLLNWLSSCPTGSNKWYAAFDIDIPIGIYGLLPINIRLGNNIYNAALCNNVGVVKNFQGKGLFQSLGEYALKDSNFPIVVGVPNSKAVKGHKRIGWKTYGNIELLQGVTSDISPEYITNSYFQYFPKEENKYFSVVKGLDFIKWRYSRPYYSYFQSVFENQKYVIWKVYEGRKQILETNDFRLAIKLGGTVDIWQFNGSSESSYLKERGFVPLMSNEFILYTNLPISLNSPDQFCFELGDNDVF</sequence>
<keyword evidence="2" id="KW-1185">Reference proteome</keyword>
<organism evidence="1 2">
    <name type="scientific">Dolichospermum flos-aquae UHCC 0037</name>
    <dbReference type="NCBI Taxonomy" id="2590026"/>
    <lineage>
        <taxon>Bacteria</taxon>
        <taxon>Bacillati</taxon>
        <taxon>Cyanobacteriota</taxon>
        <taxon>Cyanophyceae</taxon>
        <taxon>Nostocales</taxon>
        <taxon>Aphanizomenonaceae</taxon>
        <taxon>Dolichospermum</taxon>
    </lineage>
</organism>
<gene>
    <name evidence="1" type="ORF">FJR39_04365</name>
</gene>
<dbReference type="EMBL" id="VILF01000001">
    <property type="protein sequence ID" value="MTJ42502.1"/>
    <property type="molecule type" value="Genomic_DNA"/>
</dbReference>
<accession>A0ACC7S1Y9</accession>
<protein>
    <submittedName>
        <fullName evidence="1">GNAT family N-acetyltransferase</fullName>
    </submittedName>
</protein>
<reference evidence="2" key="1">
    <citation type="journal article" date="2020" name="Toxins">
        <title>Phylogenomic Analysis of Secondary Metabolism in the Toxic Cyanobacterial Genera Anabaena, Dolichospermum and Aphanizomenon.</title>
        <authorList>
            <person name="Oesterholm J."/>
            <person name="Popin R.V."/>
            <person name="Fewer D.P."/>
            <person name="Sivonen K."/>
        </authorList>
    </citation>
    <scope>NUCLEOTIDE SEQUENCE [LARGE SCALE GENOMIC DNA]</scope>
    <source>
        <strain evidence="2">UHCC 0037</strain>
    </source>
</reference>
<name>A0ACC7S1Y9_DOLFA</name>
<evidence type="ECO:0000313" key="2">
    <source>
        <dbReference type="Proteomes" id="UP001517388"/>
    </source>
</evidence>